<dbReference type="Pfam" id="PF02486">
    <property type="entry name" value="Rep_trans"/>
    <property type="match status" value="1"/>
</dbReference>
<feature type="non-terminal residue" evidence="5">
    <location>
        <position position="245"/>
    </location>
</feature>
<keyword evidence="1" id="KW-0235">DNA replication</keyword>
<dbReference type="AlphaFoldDB" id="A0AAX6SHK5"/>
<feature type="domain" description="Replication initiation protein-like C-terminal" evidence="2">
    <location>
        <begin position="166"/>
        <end position="219"/>
    </location>
</feature>
<name>A0AAX6SHK5_HETGA</name>
<dbReference type="GeneID" id="110347650"/>
<evidence type="ECO:0000259" key="3">
    <source>
        <dbReference type="Pfam" id="PF22477"/>
    </source>
</evidence>
<evidence type="ECO:0000313" key="5">
    <source>
        <dbReference type="RefSeq" id="XP_021108318.1"/>
    </source>
</evidence>
<evidence type="ECO:0000313" key="4">
    <source>
        <dbReference type="Proteomes" id="UP000694906"/>
    </source>
</evidence>
<dbReference type="Pfam" id="PF22477">
    <property type="entry name" value="RepD-like_N"/>
    <property type="match status" value="1"/>
</dbReference>
<dbReference type="RefSeq" id="XP_021108318.1">
    <property type="nucleotide sequence ID" value="XM_021252659.1"/>
</dbReference>
<organism evidence="4 5">
    <name type="scientific">Heterocephalus glaber</name>
    <name type="common">Naked mole rat</name>
    <dbReference type="NCBI Taxonomy" id="10181"/>
    <lineage>
        <taxon>Eukaryota</taxon>
        <taxon>Metazoa</taxon>
        <taxon>Chordata</taxon>
        <taxon>Craniata</taxon>
        <taxon>Vertebrata</taxon>
        <taxon>Euteleostomi</taxon>
        <taxon>Mammalia</taxon>
        <taxon>Eutheria</taxon>
        <taxon>Euarchontoglires</taxon>
        <taxon>Glires</taxon>
        <taxon>Rodentia</taxon>
        <taxon>Hystricomorpha</taxon>
        <taxon>Bathyergidae</taxon>
        <taxon>Heterocephalus</taxon>
    </lineage>
</organism>
<dbReference type="GO" id="GO:0006260">
    <property type="term" value="P:DNA replication"/>
    <property type="evidence" value="ECO:0007669"/>
    <property type="project" value="UniProtKB-KW"/>
</dbReference>
<sequence length="245" mass="29227">ERDKMTDKNNEIVKKIEKNGNRVSNSRLSSHACVHFEISFDRISLVGDLVESEELAFSSFISNSIYFNIFDLHASQIKGQSVDNVVYFEYDKFKGKAHERRNMRVEFNPNNLDQNLRKIIRDEFVSRMKNTGFSRLDLAFDCFENIKDYYVLSDAALKKTIIYGRNGEPETKYFGSRDSDRYIRIYNKKQEIKDNKDLEIEAEDYWRIEFELKRERTEKWATCFEDLNFLKPDYKTIDDFNLRSK</sequence>
<keyword evidence="4" id="KW-1185">Reference proteome</keyword>
<feature type="non-terminal residue" evidence="5">
    <location>
        <position position="1"/>
    </location>
</feature>
<accession>A0AAX6SHK5</accession>
<protein>
    <submittedName>
        <fullName evidence="5">Uncharacterized protein LOC110347650</fullName>
    </submittedName>
</protein>
<evidence type="ECO:0000256" key="1">
    <source>
        <dbReference type="ARBA" id="ARBA00022705"/>
    </source>
</evidence>
<reference evidence="5" key="1">
    <citation type="submission" date="2025-08" db="UniProtKB">
        <authorList>
            <consortium name="RefSeq"/>
        </authorList>
    </citation>
    <scope>IDENTIFICATION</scope>
</reference>
<dbReference type="InterPro" id="IPR054456">
    <property type="entry name" value="RepD-like_N"/>
</dbReference>
<proteinExistence type="predicted"/>
<dbReference type="Proteomes" id="UP000694906">
    <property type="component" value="Unplaced"/>
</dbReference>
<dbReference type="InterPro" id="IPR003491">
    <property type="entry name" value="REP-like_C"/>
</dbReference>
<evidence type="ECO:0000259" key="2">
    <source>
        <dbReference type="Pfam" id="PF02486"/>
    </source>
</evidence>
<feature type="domain" description="Replication initiation protein N-terminal" evidence="3">
    <location>
        <begin position="42"/>
        <end position="127"/>
    </location>
</feature>
<gene>
    <name evidence="5" type="primary">LOC110347650</name>
</gene>